<keyword evidence="2 10" id="KW-0004">4Fe-4S</keyword>
<dbReference type="PANTHER" id="PTHR30557">
    <property type="entry name" value="THIAMINE BIOSYNTHESIS PROTEIN THIC"/>
    <property type="match status" value="1"/>
</dbReference>
<evidence type="ECO:0000256" key="5">
    <source>
        <dbReference type="ARBA" id="ARBA00022833"/>
    </source>
</evidence>
<keyword evidence="5 10" id="KW-0862">Zinc</keyword>
<proteinExistence type="inferred from homology"/>
<keyword evidence="8 10" id="KW-0411">Iron-sulfur</keyword>
<feature type="binding site" evidence="10">
    <location>
        <position position="268"/>
    </location>
    <ligand>
        <name>Zn(2+)</name>
        <dbReference type="ChEBI" id="CHEBI:29105"/>
    </ligand>
</feature>
<dbReference type="SFLD" id="SFLDS00113">
    <property type="entry name" value="Radical_SAM_Phosphomethylpyrim"/>
    <property type="match status" value="1"/>
</dbReference>
<dbReference type="InterPro" id="IPR002817">
    <property type="entry name" value="ThiC/BzaA/B"/>
</dbReference>
<dbReference type="GO" id="GO:0009228">
    <property type="term" value="P:thiamine biosynthetic process"/>
    <property type="evidence" value="ECO:0007669"/>
    <property type="project" value="UniProtKB-UniRule"/>
</dbReference>
<dbReference type="PANTHER" id="PTHR30557:SF1">
    <property type="entry name" value="PHOSPHOMETHYLPYRIMIDINE SYNTHASE, CHLOROPLASTIC"/>
    <property type="match status" value="1"/>
</dbReference>
<dbReference type="GO" id="GO:0005829">
    <property type="term" value="C:cytosol"/>
    <property type="evidence" value="ECO:0007669"/>
    <property type="project" value="TreeGrafter"/>
</dbReference>
<comment type="pathway">
    <text evidence="10">Cofactor biosynthesis; thiamine diphosphate biosynthesis.</text>
</comment>
<sequence length="432" mass="47766">MYTTQMDAAKKGIITKEMEIVAKKEGKTPEEIRSLVEKGRVIIPANKNHKSLDPEGIGEGLRTKINVNLGISKDCCNFEMELEKAKKAVSLKAEAIMDLSSYGKTREFRRKLVETIPSMIGTVPVYDAVGFYDKDLKEITSKEFLDVVRKHAQDGVDFMTIHAGINKETAKKFKQNKRLTNIVSRGGSLIFAWMELTGNENPFYQYYDELLDILAEYDVTISLGDALRPGSINDATDPSQVAELIVLGELTKRAWEKNVQVMIEGPGHMAINEIAANVVLEKRLCHGAPFYVLGPIVTDIAPGYDHITSAIGGAVAAANGADFLCYVTPAEHLRLPDINDMKEGIIAAKIAAHAADIAKGVKGAREWDYKMSEARQKLDWEGMFKLAIDGEKARKYRESSIPEDKDTCTMCGKMCAVKNTNKVLKGEEVSII</sequence>
<dbReference type="SFLD" id="SFLDG01114">
    <property type="entry name" value="phosphomethylpyrimidine_syntha"/>
    <property type="match status" value="1"/>
</dbReference>
<evidence type="ECO:0000256" key="10">
    <source>
        <dbReference type="HAMAP-Rule" id="MF_00089"/>
    </source>
</evidence>
<evidence type="ECO:0000256" key="6">
    <source>
        <dbReference type="ARBA" id="ARBA00022977"/>
    </source>
</evidence>
<dbReference type="GO" id="GO:0008270">
    <property type="term" value="F:zinc ion binding"/>
    <property type="evidence" value="ECO:0007669"/>
    <property type="project" value="UniProtKB-UniRule"/>
</dbReference>
<evidence type="ECO:0000256" key="2">
    <source>
        <dbReference type="ARBA" id="ARBA00022485"/>
    </source>
</evidence>
<dbReference type="Pfam" id="PF01964">
    <property type="entry name" value="ThiC_Rad_SAM"/>
    <property type="match status" value="1"/>
</dbReference>
<evidence type="ECO:0000256" key="3">
    <source>
        <dbReference type="ARBA" id="ARBA00022691"/>
    </source>
</evidence>
<evidence type="ECO:0000313" key="11">
    <source>
        <dbReference type="EMBL" id="PQQ67302.1"/>
    </source>
</evidence>
<dbReference type="EC" id="4.1.99.17" evidence="10"/>
<dbReference type="GO" id="GO:0070284">
    <property type="term" value="F:phosphomethylpyrimidine synthase activity"/>
    <property type="evidence" value="ECO:0007669"/>
    <property type="project" value="UniProtKB-EC"/>
</dbReference>
<evidence type="ECO:0000256" key="4">
    <source>
        <dbReference type="ARBA" id="ARBA00022723"/>
    </source>
</evidence>
<name>A0A2S8RBX6_9FIRM</name>
<dbReference type="Gene3D" id="3.20.20.540">
    <property type="entry name" value="Radical SAM ThiC family, central domain"/>
    <property type="match status" value="1"/>
</dbReference>
<dbReference type="EMBL" id="NEMB01000003">
    <property type="protein sequence ID" value="PQQ67302.1"/>
    <property type="molecule type" value="Genomic_DNA"/>
</dbReference>
<dbReference type="NCBIfam" id="TIGR00190">
    <property type="entry name" value="thiC"/>
    <property type="match status" value="1"/>
</dbReference>
<comment type="cofactor">
    <cofactor evidence="10">
        <name>[4Fe-4S] cluster</name>
        <dbReference type="ChEBI" id="CHEBI:49883"/>
    </cofactor>
    <text evidence="10">Binds 1 [4Fe-4S] cluster per subunit. The cluster is coordinated with 3 cysteines and an exchangeable S-adenosyl-L-methionine.</text>
</comment>
<dbReference type="SFLD" id="SFLDF00407">
    <property type="entry name" value="phosphomethylpyrimidine_syntha"/>
    <property type="match status" value="1"/>
</dbReference>
<evidence type="ECO:0000313" key="12">
    <source>
        <dbReference type="Proteomes" id="UP000239720"/>
    </source>
</evidence>
<organism evidence="11 12">
    <name type="scientific">Acetivibrio saccincola</name>
    <dbReference type="NCBI Taxonomy" id="1677857"/>
    <lineage>
        <taxon>Bacteria</taxon>
        <taxon>Bacillati</taxon>
        <taxon>Bacillota</taxon>
        <taxon>Clostridia</taxon>
        <taxon>Eubacteriales</taxon>
        <taxon>Oscillospiraceae</taxon>
        <taxon>Acetivibrio</taxon>
    </lineage>
</organism>
<feature type="binding site" evidence="10">
    <location>
        <position position="332"/>
    </location>
    <ligand>
        <name>Zn(2+)</name>
        <dbReference type="ChEBI" id="CHEBI:29105"/>
    </ligand>
</feature>
<dbReference type="AlphaFoldDB" id="A0A2S8RBX6"/>
<feature type="binding site" evidence="10">
    <location>
        <position position="126"/>
    </location>
    <ligand>
        <name>substrate</name>
    </ligand>
</feature>
<gene>
    <name evidence="10" type="primary">thiC</name>
    <name evidence="11" type="ORF">B9R14_11450</name>
</gene>
<keyword evidence="6 10" id="KW-0784">Thiamine biosynthesis</keyword>
<dbReference type="UniPathway" id="UPA00060"/>
<dbReference type="GO" id="GO:0051539">
    <property type="term" value="F:4 iron, 4 sulfur cluster binding"/>
    <property type="evidence" value="ECO:0007669"/>
    <property type="project" value="UniProtKB-KW"/>
</dbReference>
<feature type="binding site" evidence="10">
    <location>
        <position position="97"/>
    </location>
    <ligand>
        <name>substrate</name>
    </ligand>
</feature>
<keyword evidence="7 10" id="KW-0408">Iron</keyword>
<evidence type="ECO:0000256" key="9">
    <source>
        <dbReference type="ARBA" id="ARBA00023239"/>
    </source>
</evidence>
<evidence type="ECO:0000256" key="1">
    <source>
        <dbReference type="ARBA" id="ARBA00003175"/>
    </source>
</evidence>
<feature type="binding site" evidence="10">
    <location>
        <position position="162"/>
    </location>
    <ligand>
        <name>substrate</name>
    </ligand>
</feature>
<comment type="similarity">
    <text evidence="10">Belongs to the ThiC family.</text>
</comment>
<comment type="function">
    <text evidence="1 10">Catalyzes the synthesis of the hydroxymethylpyrimidine phosphate (HMP-P) moiety of thiamine from aminoimidazole ribotide (AIR) in a radical S-adenosyl-L-methionine (SAM)-dependent reaction.</text>
</comment>
<dbReference type="OrthoDB" id="9805897at2"/>
<evidence type="ECO:0000256" key="8">
    <source>
        <dbReference type="ARBA" id="ARBA00023014"/>
    </source>
</evidence>
<dbReference type="NCBIfam" id="NF009895">
    <property type="entry name" value="PRK13352.1"/>
    <property type="match status" value="1"/>
</dbReference>
<dbReference type="InterPro" id="IPR038521">
    <property type="entry name" value="ThiC/Bza_core_dom"/>
</dbReference>
<feature type="binding site" evidence="10">
    <location>
        <position position="415"/>
    </location>
    <ligand>
        <name>[4Fe-4S] cluster</name>
        <dbReference type="ChEBI" id="CHEBI:49883"/>
        <note>4Fe-4S-S-AdoMet</note>
    </ligand>
</feature>
<feature type="binding site" evidence="10">
    <location>
        <begin position="225"/>
        <end position="228"/>
    </location>
    <ligand>
        <name>substrate</name>
    </ligand>
</feature>
<dbReference type="InterPro" id="IPR037509">
    <property type="entry name" value="ThiC"/>
</dbReference>
<dbReference type="RefSeq" id="WP_105368299.1">
    <property type="nucleotide sequence ID" value="NZ_DAONOL010000018.1"/>
</dbReference>
<protein>
    <recommendedName>
        <fullName evidence="10">Phosphomethylpyrimidine synthase</fullName>
        <ecNumber evidence="10">4.1.99.17</ecNumber>
    </recommendedName>
    <alternativeName>
        <fullName evidence="10">Hydroxymethylpyrimidine phosphate synthase</fullName>
        <shortName evidence="10">HMP-P synthase</shortName>
        <shortName evidence="10">HMP-phosphate synthase</shortName>
        <shortName evidence="10">HMPP synthase</shortName>
    </alternativeName>
    <alternativeName>
        <fullName evidence="10">Thiamine biosynthesis protein ThiC</fullName>
    </alternativeName>
</protein>
<dbReference type="FunFam" id="3.20.20.540:FF:000001">
    <property type="entry name" value="Phosphomethylpyrimidine synthase"/>
    <property type="match status" value="1"/>
</dbReference>
<dbReference type="HAMAP" id="MF_00089">
    <property type="entry name" value="ThiC"/>
    <property type="match status" value="1"/>
</dbReference>
<keyword evidence="9 10" id="KW-0456">Lyase</keyword>
<dbReference type="Gene3D" id="6.10.250.620">
    <property type="match status" value="1"/>
</dbReference>
<evidence type="ECO:0000256" key="7">
    <source>
        <dbReference type="ARBA" id="ARBA00023004"/>
    </source>
</evidence>
<reference evidence="11 12" key="1">
    <citation type="journal article" date="2018" name="Syst. Appl. Microbiol.">
        <title>Characterization and high-quality draft genome sequence of Herbivorax saccincola A7, an anaerobic, alkaliphilic, thermophilic, cellulolytic, and xylanolytic bacterium.</title>
        <authorList>
            <person name="Aikawa S."/>
            <person name="Baramee S."/>
            <person name="Sermsathanaswadi J."/>
            <person name="Thianheng P."/>
            <person name="Tachaapaikoon C."/>
            <person name="Shikata A."/>
            <person name="Waeonukul R."/>
            <person name="Pason P."/>
            <person name="Ratanakhanokchai K."/>
            <person name="Kosugi A."/>
        </authorList>
    </citation>
    <scope>NUCLEOTIDE SEQUENCE [LARGE SCALE GENOMIC DNA]</scope>
    <source>
        <strain evidence="11 12">A7</strain>
    </source>
</reference>
<feature type="binding site" evidence="10">
    <location>
        <position position="68"/>
    </location>
    <ligand>
        <name>substrate</name>
    </ligand>
</feature>
<feature type="binding site" evidence="10">
    <location>
        <position position="264"/>
    </location>
    <ligand>
        <name>substrate</name>
    </ligand>
</feature>
<keyword evidence="4 10" id="KW-0479">Metal-binding</keyword>
<feature type="binding site" evidence="10">
    <location>
        <position position="408"/>
    </location>
    <ligand>
        <name>[4Fe-4S] cluster</name>
        <dbReference type="ChEBI" id="CHEBI:49883"/>
        <note>4Fe-4S-S-AdoMet</note>
    </ligand>
</feature>
<comment type="catalytic activity">
    <reaction evidence="10">
        <text>5-amino-1-(5-phospho-beta-D-ribosyl)imidazole + S-adenosyl-L-methionine = 4-amino-2-methyl-5-(phosphooxymethyl)pyrimidine + CO + 5'-deoxyadenosine + formate + L-methionine + 3 H(+)</text>
        <dbReference type="Rhea" id="RHEA:24840"/>
        <dbReference type="ChEBI" id="CHEBI:15378"/>
        <dbReference type="ChEBI" id="CHEBI:15740"/>
        <dbReference type="ChEBI" id="CHEBI:17245"/>
        <dbReference type="ChEBI" id="CHEBI:17319"/>
        <dbReference type="ChEBI" id="CHEBI:57844"/>
        <dbReference type="ChEBI" id="CHEBI:58354"/>
        <dbReference type="ChEBI" id="CHEBI:59789"/>
        <dbReference type="ChEBI" id="CHEBI:137981"/>
        <dbReference type="EC" id="4.1.99.17"/>
    </reaction>
</comment>
<keyword evidence="3 10" id="KW-0949">S-adenosyl-L-methionine</keyword>
<feature type="binding site" evidence="10">
    <location>
        <position position="411"/>
    </location>
    <ligand>
        <name>[4Fe-4S] cluster</name>
        <dbReference type="ChEBI" id="CHEBI:49883"/>
        <note>4Fe-4S-S-AdoMet</note>
    </ligand>
</feature>
<dbReference type="Proteomes" id="UP000239720">
    <property type="component" value="Unassembled WGS sequence"/>
</dbReference>
<feature type="binding site" evidence="10">
    <location>
        <position position="291"/>
    </location>
    <ligand>
        <name>substrate</name>
    </ligand>
</feature>
<feature type="binding site" evidence="10">
    <location>
        <begin position="184"/>
        <end position="186"/>
    </location>
    <ligand>
        <name>substrate</name>
    </ligand>
</feature>
<accession>A0A2S8RBX6</accession>
<comment type="caution">
    <text evidence="11">The sequence shown here is derived from an EMBL/GenBank/DDBJ whole genome shotgun (WGS) entry which is preliminary data.</text>
</comment>
<dbReference type="GO" id="GO:0009229">
    <property type="term" value="P:thiamine diphosphate biosynthetic process"/>
    <property type="evidence" value="ECO:0007669"/>
    <property type="project" value="UniProtKB-UniRule"/>
</dbReference>